<name>A0A0V1EWJ7_TRIPS</name>
<evidence type="ECO:0000313" key="1">
    <source>
        <dbReference type="EMBL" id="KRY78036.1"/>
    </source>
</evidence>
<gene>
    <name evidence="1" type="ORF">T4A_10905</name>
</gene>
<comment type="caution">
    <text evidence="1">The sequence shown here is derived from an EMBL/GenBank/DDBJ whole genome shotgun (WGS) entry which is preliminary data.</text>
</comment>
<protein>
    <submittedName>
        <fullName evidence="1">Uncharacterized protein</fullName>
    </submittedName>
</protein>
<evidence type="ECO:0000313" key="2">
    <source>
        <dbReference type="Proteomes" id="UP000054632"/>
    </source>
</evidence>
<accession>A0A0V1EWJ7</accession>
<reference evidence="1 2" key="1">
    <citation type="submission" date="2015-01" db="EMBL/GenBank/DDBJ databases">
        <title>Evolution of Trichinella species and genotypes.</title>
        <authorList>
            <person name="Korhonen P.K."/>
            <person name="Edoardo P."/>
            <person name="Giuseppe L.R."/>
            <person name="Gasser R.B."/>
        </authorList>
    </citation>
    <scope>NUCLEOTIDE SEQUENCE [LARGE SCALE GENOMIC DNA]</scope>
    <source>
        <strain evidence="1">ISS13</strain>
    </source>
</reference>
<dbReference type="Proteomes" id="UP000054632">
    <property type="component" value="Unassembled WGS sequence"/>
</dbReference>
<sequence length="85" mass="9979">MQTFHFLPTNRTLALKILLREIIPEKQLPVYLDLERRQPIYAWPTSMQSGDPVEGKVEISVIDVDLKSRTIHSLNTWNVARMRMM</sequence>
<dbReference type="AlphaFoldDB" id="A0A0V1EWJ7"/>
<proteinExistence type="predicted"/>
<organism evidence="1 2">
    <name type="scientific">Trichinella pseudospiralis</name>
    <name type="common">Parasitic roundworm</name>
    <dbReference type="NCBI Taxonomy" id="6337"/>
    <lineage>
        <taxon>Eukaryota</taxon>
        <taxon>Metazoa</taxon>
        <taxon>Ecdysozoa</taxon>
        <taxon>Nematoda</taxon>
        <taxon>Enoplea</taxon>
        <taxon>Dorylaimia</taxon>
        <taxon>Trichinellida</taxon>
        <taxon>Trichinellidae</taxon>
        <taxon>Trichinella</taxon>
    </lineage>
</organism>
<dbReference type="EMBL" id="JYDR01000005">
    <property type="protein sequence ID" value="KRY78036.1"/>
    <property type="molecule type" value="Genomic_DNA"/>
</dbReference>